<gene>
    <name evidence="1" type="ordered locus">PTH_0172</name>
</gene>
<dbReference type="EMBL" id="AP009389">
    <property type="protein sequence ID" value="BAF58353.1"/>
    <property type="molecule type" value="Genomic_DNA"/>
</dbReference>
<dbReference type="eggNOG" id="ENOG503385V">
    <property type="taxonomic scope" value="Bacteria"/>
</dbReference>
<dbReference type="HOGENOM" id="CLU_2526435_0_0_9"/>
<evidence type="ECO:0000313" key="1">
    <source>
        <dbReference type="EMBL" id="BAF58353.1"/>
    </source>
</evidence>
<proteinExistence type="predicted"/>
<keyword evidence="2" id="KW-1185">Reference proteome</keyword>
<sequence>MVNSKEIVKALIDRLNDVQVEALRVIIESMIWPEVKVTPEEAEAIAQGEAEVEAGLGVKAEDVWRELGLSDD</sequence>
<name>A5D5Y8_PELTS</name>
<accession>A5D5Y8</accession>
<evidence type="ECO:0000313" key="2">
    <source>
        <dbReference type="Proteomes" id="UP000006556"/>
    </source>
</evidence>
<dbReference type="Proteomes" id="UP000006556">
    <property type="component" value="Chromosome"/>
</dbReference>
<dbReference type="KEGG" id="pth:PTH_0172"/>
<protein>
    <recommendedName>
        <fullName evidence="3">Addiction module component</fullName>
    </recommendedName>
</protein>
<dbReference type="STRING" id="370438.PTH_0172"/>
<dbReference type="AlphaFoldDB" id="A5D5Y8"/>
<evidence type="ECO:0008006" key="3">
    <source>
        <dbReference type="Google" id="ProtNLM"/>
    </source>
</evidence>
<reference evidence="2" key="1">
    <citation type="journal article" date="2008" name="Genome Res.">
        <title>The genome of Pelotomaculum thermopropionicum reveals niche-associated evolution in anaerobic microbiota.</title>
        <authorList>
            <person name="Kosaka T."/>
            <person name="Kato S."/>
            <person name="Shimoyama T."/>
            <person name="Ishii S."/>
            <person name="Abe T."/>
            <person name="Watanabe K."/>
        </authorList>
    </citation>
    <scope>NUCLEOTIDE SEQUENCE [LARGE SCALE GENOMIC DNA]</scope>
    <source>
        <strain evidence="2">DSM 13744 / JCM 10971 / SI</strain>
    </source>
</reference>
<organism evidence="1 2">
    <name type="scientific">Pelotomaculum thermopropionicum (strain DSM 13744 / JCM 10971 / SI)</name>
    <dbReference type="NCBI Taxonomy" id="370438"/>
    <lineage>
        <taxon>Bacteria</taxon>
        <taxon>Bacillati</taxon>
        <taxon>Bacillota</taxon>
        <taxon>Clostridia</taxon>
        <taxon>Eubacteriales</taxon>
        <taxon>Desulfotomaculaceae</taxon>
        <taxon>Pelotomaculum</taxon>
    </lineage>
</organism>